<dbReference type="EMBL" id="JAOWRF010000417">
    <property type="protein sequence ID" value="MCV3217581.1"/>
    <property type="molecule type" value="Genomic_DNA"/>
</dbReference>
<gene>
    <name evidence="1" type="ORF">OGM63_29415</name>
</gene>
<evidence type="ECO:0000313" key="1">
    <source>
        <dbReference type="EMBL" id="MCV3217581.1"/>
    </source>
</evidence>
<keyword evidence="2" id="KW-1185">Reference proteome</keyword>
<proteinExistence type="predicted"/>
<comment type="caution">
    <text evidence="1">The sequence shown here is derived from an EMBL/GenBank/DDBJ whole genome shotgun (WGS) entry which is preliminary data.</text>
</comment>
<evidence type="ECO:0000313" key="2">
    <source>
        <dbReference type="Proteomes" id="UP001526143"/>
    </source>
</evidence>
<protein>
    <submittedName>
        <fullName evidence="1">Uncharacterized protein</fullName>
    </submittedName>
</protein>
<organism evidence="1 2">
    <name type="scientific">Plectonema radiosum NIES-515</name>
    <dbReference type="NCBI Taxonomy" id="2986073"/>
    <lineage>
        <taxon>Bacteria</taxon>
        <taxon>Bacillati</taxon>
        <taxon>Cyanobacteriota</taxon>
        <taxon>Cyanophyceae</taxon>
        <taxon>Oscillatoriophycideae</taxon>
        <taxon>Oscillatoriales</taxon>
        <taxon>Microcoleaceae</taxon>
        <taxon>Plectonema</taxon>
    </lineage>
</organism>
<name>A0ABT3B883_9CYAN</name>
<reference evidence="1 2" key="1">
    <citation type="submission" date="2022-10" db="EMBL/GenBank/DDBJ databases">
        <title>Identification of biosynthetic pathway for the production of the potent trypsin inhibitor radiosumin.</title>
        <authorList>
            <person name="Fewer D.P."/>
            <person name="Delbaje E."/>
            <person name="Ouyang X."/>
            <person name="Agostino P.D."/>
            <person name="Wahlsten M."/>
            <person name="Jokela J."/>
            <person name="Permi P."/>
            <person name="Haapaniemi E."/>
            <person name="Koistinen H."/>
        </authorList>
    </citation>
    <scope>NUCLEOTIDE SEQUENCE [LARGE SCALE GENOMIC DNA]</scope>
    <source>
        <strain evidence="1 2">NIES-515</strain>
    </source>
</reference>
<dbReference type="RefSeq" id="WP_263749307.1">
    <property type="nucleotide sequence ID" value="NZ_JAOWRF010000417.1"/>
</dbReference>
<dbReference type="Proteomes" id="UP001526143">
    <property type="component" value="Unassembled WGS sequence"/>
</dbReference>
<sequence length="79" mass="9471">MAIAPDSFEFAMSQGRLADRIHDLELRLAKLEKQSLPGFDAQIKRNQYGETPQDAYFRMRDNWSEMWRISRIWKHNNQD</sequence>
<accession>A0ABT3B883</accession>